<evidence type="ECO:0000313" key="5">
    <source>
        <dbReference type="EMBL" id="MDR5895630.1"/>
    </source>
</evidence>
<dbReference type="InterPro" id="IPR028082">
    <property type="entry name" value="Peripla_BP_I"/>
</dbReference>
<keyword evidence="6" id="KW-1185">Reference proteome</keyword>
<comment type="caution">
    <text evidence="5">The sequence shown here is derived from an EMBL/GenBank/DDBJ whole genome shotgun (WGS) entry which is preliminary data.</text>
</comment>
<dbReference type="Pfam" id="PF13377">
    <property type="entry name" value="Peripla_BP_3"/>
    <property type="match status" value="1"/>
</dbReference>
<dbReference type="SMART" id="SM00354">
    <property type="entry name" value="HTH_LACI"/>
    <property type="match status" value="1"/>
</dbReference>
<dbReference type="Pfam" id="PF00356">
    <property type="entry name" value="LacI"/>
    <property type="match status" value="1"/>
</dbReference>
<evidence type="ECO:0000259" key="4">
    <source>
        <dbReference type="PROSITE" id="PS50932"/>
    </source>
</evidence>
<reference evidence="5 6" key="1">
    <citation type="submission" date="2023-04" db="EMBL/GenBank/DDBJ databases">
        <title>A long-awaited taxogenomic arrangement of the family Halomonadaceae.</title>
        <authorList>
            <person name="De La Haba R."/>
            <person name="Chuvochina M."/>
            <person name="Wittouck S."/>
            <person name="Arahal D.R."/>
            <person name="Sanchez-Porro C."/>
            <person name="Hugenholtz P."/>
            <person name="Ventosa A."/>
        </authorList>
    </citation>
    <scope>NUCLEOTIDE SEQUENCE [LARGE SCALE GENOMIC DNA]</scope>
    <source>
        <strain evidence="5 6">DSM 22428</strain>
    </source>
</reference>
<dbReference type="EMBL" id="JARWAO010000003">
    <property type="protein sequence ID" value="MDR5895630.1"/>
    <property type="molecule type" value="Genomic_DNA"/>
</dbReference>
<sequence>MKKRETGASGQSLTLKEVAEHLGVSTATVSNAFNRPDQLSKTRRQEILAAAKALGYRGPDSRARSLRTGHSRIIGVMLWDTLSFSLSDSVASELLSGISEVLDEHDYRMLLLPQSTRPAQRENFNGVADGYLVYGTMPDGTTERLQQGEFSPAVTIDKTYGNYPTICIDDRAASRGVAELALAKGERRPAIVALRMTLDAPPGPFKRQARPRQFNAMAQARLGGFDDALTAAGIEPSSVPIWNVDGNTFNQAVPVIEALLDGSTADTLLCMSDQLALAALAVAEQRGLDVPGALAITGFDGAPEGQQRRPMLTTVYQDNRAKGRLAARMILDQITEHDATLPTWLIHGDTC</sequence>
<evidence type="ECO:0000256" key="2">
    <source>
        <dbReference type="ARBA" id="ARBA00023125"/>
    </source>
</evidence>
<proteinExistence type="predicted"/>
<dbReference type="PROSITE" id="PS50932">
    <property type="entry name" value="HTH_LACI_2"/>
    <property type="match status" value="1"/>
</dbReference>
<accession>A0ABU1GUY7</accession>
<dbReference type="PANTHER" id="PTHR30146">
    <property type="entry name" value="LACI-RELATED TRANSCRIPTIONAL REPRESSOR"/>
    <property type="match status" value="1"/>
</dbReference>
<gene>
    <name evidence="5" type="ORF">QC825_06040</name>
</gene>
<protein>
    <submittedName>
        <fullName evidence="5">LacI family DNA-binding transcriptional regulator</fullName>
    </submittedName>
</protein>
<dbReference type="PANTHER" id="PTHR30146:SF138">
    <property type="entry name" value="TRANSCRIPTIONAL REGULATORY PROTEIN"/>
    <property type="match status" value="1"/>
</dbReference>
<evidence type="ECO:0000313" key="6">
    <source>
        <dbReference type="Proteomes" id="UP001269375"/>
    </source>
</evidence>
<organism evidence="5 6">
    <name type="scientific">Larsenimonas suaedae</name>
    <dbReference type="NCBI Taxonomy" id="1851019"/>
    <lineage>
        <taxon>Bacteria</taxon>
        <taxon>Pseudomonadati</taxon>
        <taxon>Pseudomonadota</taxon>
        <taxon>Gammaproteobacteria</taxon>
        <taxon>Oceanospirillales</taxon>
        <taxon>Halomonadaceae</taxon>
        <taxon>Larsenimonas</taxon>
    </lineage>
</organism>
<dbReference type="Proteomes" id="UP001269375">
    <property type="component" value="Unassembled WGS sequence"/>
</dbReference>
<feature type="domain" description="HTH lacI-type" evidence="4">
    <location>
        <begin position="13"/>
        <end position="68"/>
    </location>
</feature>
<keyword evidence="3" id="KW-0804">Transcription</keyword>
<evidence type="ECO:0000256" key="1">
    <source>
        <dbReference type="ARBA" id="ARBA00023015"/>
    </source>
</evidence>
<dbReference type="SUPFAM" id="SSF47413">
    <property type="entry name" value="lambda repressor-like DNA-binding domains"/>
    <property type="match status" value="1"/>
</dbReference>
<keyword evidence="2 5" id="KW-0238">DNA-binding</keyword>
<dbReference type="Gene3D" id="3.40.50.2300">
    <property type="match status" value="2"/>
</dbReference>
<dbReference type="GO" id="GO:0003677">
    <property type="term" value="F:DNA binding"/>
    <property type="evidence" value="ECO:0007669"/>
    <property type="project" value="UniProtKB-KW"/>
</dbReference>
<name>A0ABU1GUY7_9GAMM</name>
<dbReference type="InterPro" id="IPR000843">
    <property type="entry name" value="HTH_LacI"/>
</dbReference>
<dbReference type="CDD" id="cd01392">
    <property type="entry name" value="HTH_LacI"/>
    <property type="match status" value="1"/>
</dbReference>
<dbReference type="RefSeq" id="WP_251589410.1">
    <property type="nucleotide sequence ID" value="NZ_JAMLJI010000001.1"/>
</dbReference>
<dbReference type="InterPro" id="IPR010982">
    <property type="entry name" value="Lambda_DNA-bd_dom_sf"/>
</dbReference>
<dbReference type="InterPro" id="IPR046335">
    <property type="entry name" value="LacI/GalR-like_sensor"/>
</dbReference>
<dbReference type="CDD" id="cd06279">
    <property type="entry name" value="PBP1_LacI-like"/>
    <property type="match status" value="1"/>
</dbReference>
<dbReference type="Gene3D" id="1.10.260.40">
    <property type="entry name" value="lambda repressor-like DNA-binding domains"/>
    <property type="match status" value="1"/>
</dbReference>
<keyword evidence="1" id="KW-0805">Transcription regulation</keyword>
<dbReference type="SUPFAM" id="SSF53822">
    <property type="entry name" value="Periplasmic binding protein-like I"/>
    <property type="match status" value="1"/>
</dbReference>
<evidence type="ECO:0000256" key="3">
    <source>
        <dbReference type="ARBA" id="ARBA00023163"/>
    </source>
</evidence>